<protein>
    <submittedName>
        <fullName evidence="1">Uncharacterized protein</fullName>
    </submittedName>
</protein>
<dbReference type="AlphaFoldDB" id="B0RCV9"/>
<gene>
    <name evidence="1" type="ordered locus">CMS2979</name>
</gene>
<dbReference type="STRING" id="31964.CMS2979"/>
<reference evidence="1 2" key="1">
    <citation type="journal article" date="2008" name="J. Bacteriol.">
        <title>Genome of the actinomycete plant pathogen Clavibacter michiganensis subsp. sepedonicus suggests recent niche adaptation.</title>
        <authorList>
            <person name="Bentley S.D."/>
            <person name="Corton C."/>
            <person name="Brown S.E."/>
            <person name="Barron A."/>
            <person name="Clark L."/>
            <person name="Doggett J."/>
            <person name="Harris B."/>
            <person name="Ormond D."/>
            <person name="Quail M.A."/>
            <person name="May G."/>
            <person name="Francis D."/>
            <person name="Knudson D."/>
            <person name="Parkhill J."/>
            <person name="Ishimaru C.A."/>
        </authorList>
    </citation>
    <scope>NUCLEOTIDE SEQUENCE [LARGE SCALE GENOMIC DNA]</scope>
    <source>
        <strain evidence="2">ATCC 33113 / DSM 20744 / JCM 9667 / LMG 2889 / ICMP 2535 / C-1</strain>
    </source>
</reference>
<dbReference type="KEGG" id="cms:CMS2979"/>
<evidence type="ECO:0000313" key="2">
    <source>
        <dbReference type="Proteomes" id="UP000001318"/>
    </source>
</evidence>
<name>B0RCV9_CLASE</name>
<keyword evidence="2" id="KW-1185">Reference proteome</keyword>
<evidence type="ECO:0000313" key="1">
    <source>
        <dbReference type="EMBL" id="CAQ03050.1"/>
    </source>
</evidence>
<dbReference type="EMBL" id="AM849034">
    <property type="protein sequence ID" value="CAQ03050.1"/>
    <property type="molecule type" value="Genomic_DNA"/>
</dbReference>
<organism evidence="1 2">
    <name type="scientific">Clavibacter sepedonicus</name>
    <name type="common">Clavibacter michiganensis subsp. sepedonicus</name>
    <dbReference type="NCBI Taxonomy" id="31964"/>
    <lineage>
        <taxon>Bacteria</taxon>
        <taxon>Bacillati</taxon>
        <taxon>Actinomycetota</taxon>
        <taxon>Actinomycetes</taxon>
        <taxon>Micrococcales</taxon>
        <taxon>Microbacteriaceae</taxon>
        <taxon>Clavibacter</taxon>
    </lineage>
</organism>
<sequence length="157" mass="17384">MLHHPRHGRVQRGLAADPDTLALVVAGIGVELEGQRVSGRCSVRDHVPEHGPVFYLDPPVAGLEVRPRVDADVAHEAVDAARHLVHRGLSFVESIEWERPAALVDERKRGVRQGLKPRSRRHAIIAARSAREYHGLQRATTGLTRPRYCVTDLISAL</sequence>
<dbReference type="Proteomes" id="UP000001318">
    <property type="component" value="Chromosome"/>
</dbReference>
<proteinExistence type="predicted"/>
<accession>B0RCV9</accession>
<dbReference type="HOGENOM" id="CLU_1674812_0_0_11"/>